<comment type="caution">
    <text evidence="2">The sequence shown here is derived from an EMBL/GenBank/DDBJ whole genome shotgun (WGS) entry which is preliminary data.</text>
</comment>
<dbReference type="Proteomes" id="UP000824120">
    <property type="component" value="Chromosome 2"/>
</dbReference>
<keyword evidence="1" id="KW-0175">Coiled coil</keyword>
<proteinExistence type="predicted"/>
<evidence type="ECO:0000313" key="2">
    <source>
        <dbReference type="EMBL" id="KAG5620096.1"/>
    </source>
</evidence>
<name>A0A9J6A6U2_SOLCO</name>
<dbReference type="OrthoDB" id="1300189at2759"/>
<accession>A0A9J6A6U2</accession>
<evidence type="ECO:0000256" key="1">
    <source>
        <dbReference type="SAM" id="Coils"/>
    </source>
</evidence>
<organism evidence="2 3">
    <name type="scientific">Solanum commersonii</name>
    <name type="common">Commerson's wild potato</name>
    <name type="synonym">Commerson's nightshade</name>
    <dbReference type="NCBI Taxonomy" id="4109"/>
    <lineage>
        <taxon>Eukaryota</taxon>
        <taxon>Viridiplantae</taxon>
        <taxon>Streptophyta</taxon>
        <taxon>Embryophyta</taxon>
        <taxon>Tracheophyta</taxon>
        <taxon>Spermatophyta</taxon>
        <taxon>Magnoliopsida</taxon>
        <taxon>eudicotyledons</taxon>
        <taxon>Gunneridae</taxon>
        <taxon>Pentapetalae</taxon>
        <taxon>asterids</taxon>
        <taxon>lamiids</taxon>
        <taxon>Solanales</taxon>
        <taxon>Solanaceae</taxon>
        <taxon>Solanoideae</taxon>
        <taxon>Solaneae</taxon>
        <taxon>Solanum</taxon>
    </lineage>
</organism>
<protein>
    <submittedName>
        <fullName evidence="2">Uncharacterized protein</fullName>
    </submittedName>
</protein>
<gene>
    <name evidence="2" type="ORF">H5410_005314</name>
</gene>
<keyword evidence="3" id="KW-1185">Reference proteome</keyword>
<reference evidence="2 3" key="1">
    <citation type="submission" date="2020-09" db="EMBL/GenBank/DDBJ databases">
        <title>De no assembly of potato wild relative species, Solanum commersonii.</title>
        <authorList>
            <person name="Cho K."/>
        </authorList>
    </citation>
    <scope>NUCLEOTIDE SEQUENCE [LARGE SCALE GENOMIC DNA]</scope>
    <source>
        <strain evidence="2">LZ3.2</strain>
        <tissue evidence="2">Leaf</tissue>
    </source>
</reference>
<sequence>MKADLLSALCSTRGDNKSLNEENKSLNNRLSTLEDEMKRNKENARLRTKESYKKEEPFLISQSTNTHKIHRTQSAETNSLQTQFYKMNSAVVSEERTNGQNVLVTEE</sequence>
<dbReference type="AlphaFoldDB" id="A0A9J6A6U2"/>
<evidence type="ECO:0000313" key="3">
    <source>
        <dbReference type="Proteomes" id="UP000824120"/>
    </source>
</evidence>
<feature type="coiled-coil region" evidence="1">
    <location>
        <begin position="16"/>
        <end position="43"/>
    </location>
</feature>
<dbReference type="EMBL" id="JACXVP010000002">
    <property type="protein sequence ID" value="KAG5620096.1"/>
    <property type="molecule type" value="Genomic_DNA"/>
</dbReference>